<dbReference type="OrthoDB" id="4924025at2759"/>
<reference evidence="1" key="1">
    <citation type="journal article" date="2021" name="Open Biol.">
        <title>Shared evolutionary footprints suggest mitochondrial oxidative damage underlies multiple complex I losses in fungi.</title>
        <authorList>
            <person name="Schikora-Tamarit M.A."/>
            <person name="Marcet-Houben M."/>
            <person name="Nosek J."/>
            <person name="Gabaldon T."/>
        </authorList>
    </citation>
    <scope>NUCLEOTIDE SEQUENCE</scope>
    <source>
        <strain evidence="1">CBS2887</strain>
    </source>
</reference>
<evidence type="ECO:0000313" key="1">
    <source>
        <dbReference type="EMBL" id="KAH3679995.1"/>
    </source>
</evidence>
<proteinExistence type="predicted"/>
<organism evidence="1 2">
    <name type="scientific">Wickerhamomyces pijperi</name>
    <name type="common">Yeast</name>
    <name type="synonym">Pichia pijperi</name>
    <dbReference type="NCBI Taxonomy" id="599730"/>
    <lineage>
        <taxon>Eukaryota</taxon>
        <taxon>Fungi</taxon>
        <taxon>Dikarya</taxon>
        <taxon>Ascomycota</taxon>
        <taxon>Saccharomycotina</taxon>
        <taxon>Saccharomycetes</taxon>
        <taxon>Phaffomycetales</taxon>
        <taxon>Wickerhamomycetaceae</taxon>
        <taxon>Wickerhamomyces</taxon>
    </lineage>
</organism>
<accession>A0A9P8PYQ8</accession>
<protein>
    <submittedName>
        <fullName evidence="1">Uncharacterized protein</fullName>
    </submittedName>
</protein>
<name>A0A9P8PYQ8_WICPI</name>
<dbReference type="Proteomes" id="UP000774326">
    <property type="component" value="Unassembled WGS sequence"/>
</dbReference>
<comment type="caution">
    <text evidence="1">The sequence shown here is derived from an EMBL/GenBank/DDBJ whole genome shotgun (WGS) entry which is preliminary data.</text>
</comment>
<dbReference type="AlphaFoldDB" id="A0A9P8PYQ8"/>
<keyword evidence="2" id="KW-1185">Reference proteome</keyword>
<evidence type="ECO:0000313" key="2">
    <source>
        <dbReference type="Proteomes" id="UP000774326"/>
    </source>
</evidence>
<reference evidence="1" key="2">
    <citation type="submission" date="2021-01" db="EMBL/GenBank/DDBJ databases">
        <authorList>
            <person name="Schikora-Tamarit M.A."/>
        </authorList>
    </citation>
    <scope>NUCLEOTIDE SEQUENCE</scope>
    <source>
        <strain evidence="1">CBS2887</strain>
    </source>
</reference>
<sequence>MILDAPDADAVVKDAKELAKTIKILQQVIGNITAHVVYKSKPNVSFALPTPQTSQQLVIQTSPHLPALNFNSEIRLDIFTDSSYAADKLFRCQYGYLIYMNNSGLINRQPMRFSIPPMN</sequence>
<gene>
    <name evidence="1" type="ORF">WICPIJ_008471</name>
</gene>
<dbReference type="EMBL" id="JAEUBG010004822">
    <property type="protein sequence ID" value="KAH3679995.1"/>
    <property type="molecule type" value="Genomic_DNA"/>
</dbReference>